<proteinExistence type="predicted"/>
<dbReference type="Proteomes" id="UP001347174">
    <property type="component" value="Chromosome"/>
</dbReference>
<evidence type="ECO:0000313" key="1">
    <source>
        <dbReference type="EMBL" id="WWA77519.1"/>
    </source>
</evidence>
<gene>
    <name evidence="1" type="ORF">QYQ93_04565</name>
</gene>
<dbReference type="EMBL" id="CP129946">
    <property type="protein sequence ID" value="WWA77519.1"/>
    <property type="molecule type" value="Genomic_DNA"/>
</dbReference>
<evidence type="ECO:0000313" key="2">
    <source>
        <dbReference type="Proteomes" id="UP001347174"/>
    </source>
</evidence>
<keyword evidence="2" id="KW-1185">Reference proteome</keyword>
<organism evidence="1 2">
    <name type="scientific">Pseudomonas khavaziana</name>
    <dbReference type="NCBI Taxonomy" id="2842351"/>
    <lineage>
        <taxon>Bacteria</taxon>
        <taxon>Pseudomonadati</taxon>
        <taxon>Pseudomonadota</taxon>
        <taxon>Gammaproteobacteria</taxon>
        <taxon>Pseudomonadales</taxon>
        <taxon>Pseudomonadaceae</taxon>
        <taxon>Pseudomonas</taxon>
    </lineage>
</organism>
<reference evidence="1 2" key="1">
    <citation type="submission" date="2023-07" db="EMBL/GenBank/DDBJ databases">
        <title>Plant endophyte Pseudomonas khavaziana can be used to control wheat stem rot.</title>
        <authorList>
            <person name="Guo S."/>
            <person name="Shen X."/>
        </authorList>
    </citation>
    <scope>NUCLEOTIDE SEQUENCE [LARGE SCALE GENOMIC DNA]</scope>
    <source>
        <strain evidence="1 2">SR9</strain>
    </source>
</reference>
<name>A0ABZ2DKN7_9PSED</name>
<dbReference type="RefSeq" id="WP_338476430.1">
    <property type="nucleotide sequence ID" value="NZ_CP129946.1"/>
</dbReference>
<protein>
    <submittedName>
        <fullName evidence="1">Uncharacterized protein</fullName>
    </submittedName>
</protein>
<accession>A0ABZ2DKN7</accession>
<sequence>MNHSASATTHMAVGAFFKTEYFQNGSDIKALATQVTFTKFNWRTNMAGPTSATSQNPFSGHYEMLREHIKQKTEAEHTESMVETLEGKMASWDKAVINSYN</sequence>